<protein>
    <submittedName>
        <fullName evidence="1">Uncharacterized protein</fullName>
    </submittedName>
</protein>
<proteinExistence type="predicted"/>
<gene>
    <name evidence="1" type="ORF">TWF730_009101</name>
</gene>
<evidence type="ECO:0000313" key="2">
    <source>
        <dbReference type="Proteomes" id="UP001373714"/>
    </source>
</evidence>
<dbReference type="EMBL" id="JAVHNS010000006">
    <property type="protein sequence ID" value="KAK6352271.1"/>
    <property type="molecule type" value="Genomic_DNA"/>
</dbReference>
<dbReference type="AlphaFoldDB" id="A0AAV9UXC6"/>
<organism evidence="1 2">
    <name type="scientific">Orbilia blumenaviensis</name>
    <dbReference type="NCBI Taxonomy" id="1796055"/>
    <lineage>
        <taxon>Eukaryota</taxon>
        <taxon>Fungi</taxon>
        <taxon>Dikarya</taxon>
        <taxon>Ascomycota</taxon>
        <taxon>Pezizomycotina</taxon>
        <taxon>Orbiliomycetes</taxon>
        <taxon>Orbiliales</taxon>
        <taxon>Orbiliaceae</taxon>
        <taxon>Orbilia</taxon>
    </lineage>
</organism>
<evidence type="ECO:0000313" key="1">
    <source>
        <dbReference type="EMBL" id="KAK6352271.1"/>
    </source>
</evidence>
<comment type="caution">
    <text evidence="1">The sequence shown here is derived from an EMBL/GenBank/DDBJ whole genome shotgun (WGS) entry which is preliminary data.</text>
</comment>
<reference evidence="1 2" key="1">
    <citation type="submission" date="2019-10" db="EMBL/GenBank/DDBJ databases">
        <authorList>
            <person name="Palmer J.M."/>
        </authorList>
    </citation>
    <scope>NUCLEOTIDE SEQUENCE [LARGE SCALE GENOMIC DNA]</scope>
    <source>
        <strain evidence="1 2">TWF730</strain>
    </source>
</reference>
<accession>A0AAV9UXC6</accession>
<dbReference type="Proteomes" id="UP001373714">
    <property type="component" value="Unassembled WGS sequence"/>
</dbReference>
<name>A0AAV9UXC6_9PEZI</name>
<keyword evidence="2" id="KW-1185">Reference proteome</keyword>
<sequence length="62" mass="6845">MGVSDYAVADIEMADDIYGGLASPCYYCGPGLGDDDDDGYGERKAKRRKKVSFDERGMKKKE</sequence>